<dbReference type="AlphaFoldDB" id="A0A1S2LLQ7"/>
<evidence type="ECO:0000313" key="2">
    <source>
        <dbReference type="Proteomes" id="UP000180098"/>
    </source>
</evidence>
<evidence type="ECO:0000313" key="1">
    <source>
        <dbReference type="EMBL" id="OIJ12617.1"/>
    </source>
</evidence>
<reference evidence="1 2" key="1">
    <citation type="submission" date="2016-10" db="EMBL/GenBank/DDBJ databases">
        <title>Draft genome sequences of four alkaliphilic bacteria belonging to the Anaerobacillus genus.</title>
        <authorList>
            <person name="Bassil N.M."/>
            <person name="Lloyd J.R."/>
        </authorList>
    </citation>
    <scope>NUCLEOTIDE SEQUENCE [LARGE SCALE GENOMIC DNA]</scope>
    <source>
        <strain evidence="1 2">DSM 15340</strain>
    </source>
</reference>
<protein>
    <submittedName>
        <fullName evidence="1">Uncharacterized protein</fullName>
    </submittedName>
</protein>
<dbReference type="OrthoDB" id="2973135at2"/>
<proteinExistence type="predicted"/>
<name>A0A1S2LLQ7_9BACI</name>
<sequence length="163" mass="19917">MKYVGKLIDNFLESDRDFWIFDYIVNSINQSEDYNAYYLFKIMSLIEMLIINPNSNGRTHGELERKLPRFLRNQHNDYEDRELFCQLARKLRNKIAHGDFEAFQKLLEEYRENFMKNFWYDEFEYSVESWTINSICLSLKSALSEILFEFFSNKEEFKRFQNS</sequence>
<gene>
    <name evidence="1" type="ORF">BKP35_10540</name>
</gene>
<keyword evidence="2" id="KW-1185">Reference proteome</keyword>
<dbReference type="Proteomes" id="UP000180098">
    <property type="component" value="Unassembled WGS sequence"/>
</dbReference>
<comment type="caution">
    <text evidence="1">The sequence shown here is derived from an EMBL/GenBank/DDBJ whole genome shotgun (WGS) entry which is preliminary data.</text>
</comment>
<accession>A0A1S2LLQ7</accession>
<dbReference type="RefSeq" id="WP_071313315.1">
    <property type="nucleotide sequence ID" value="NZ_MLQQ01000019.1"/>
</dbReference>
<organism evidence="1 2">
    <name type="scientific">Anaerobacillus arseniciselenatis</name>
    <dbReference type="NCBI Taxonomy" id="85682"/>
    <lineage>
        <taxon>Bacteria</taxon>
        <taxon>Bacillati</taxon>
        <taxon>Bacillota</taxon>
        <taxon>Bacilli</taxon>
        <taxon>Bacillales</taxon>
        <taxon>Bacillaceae</taxon>
        <taxon>Anaerobacillus</taxon>
    </lineage>
</organism>
<dbReference type="EMBL" id="MLQQ01000019">
    <property type="protein sequence ID" value="OIJ12617.1"/>
    <property type="molecule type" value="Genomic_DNA"/>
</dbReference>